<proteinExistence type="predicted"/>
<name>A0AA41Z3T3_9HYPH</name>
<keyword evidence="2" id="KW-1185">Reference proteome</keyword>
<dbReference type="Proteomes" id="UP001165667">
    <property type="component" value="Unassembled WGS sequence"/>
</dbReference>
<dbReference type="EMBL" id="JAMOIM010000049">
    <property type="protein sequence ID" value="MCW6512403.1"/>
    <property type="molecule type" value="Genomic_DNA"/>
</dbReference>
<dbReference type="SUPFAM" id="SSF47598">
    <property type="entry name" value="Ribbon-helix-helix"/>
    <property type="match status" value="1"/>
</dbReference>
<protein>
    <submittedName>
        <fullName evidence="1">Uncharacterized protein</fullName>
    </submittedName>
</protein>
<dbReference type="RefSeq" id="WP_282588808.1">
    <property type="nucleotide sequence ID" value="NZ_JAMOIM010000049.1"/>
</dbReference>
<dbReference type="InterPro" id="IPR015354">
    <property type="entry name" value="DNA_partition_ParG"/>
</dbReference>
<evidence type="ECO:0000313" key="2">
    <source>
        <dbReference type="Proteomes" id="UP001165667"/>
    </source>
</evidence>
<comment type="caution">
    <text evidence="1">The sequence shown here is derived from an EMBL/GenBank/DDBJ whole genome shotgun (WGS) entry which is preliminary data.</text>
</comment>
<reference evidence="1" key="1">
    <citation type="submission" date="2022-05" db="EMBL/GenBank/DDBJ databases">
        <authorList>
            <person name="Pankratov T."/>
        </authorList>
    </citation>
    <scope>NUCLEOTIDE SEQUENCE</scope>
    <source>
        <strain evidence="1">BP6-180914</strain>
    </source>
</reference>
<evidence type="ECO:0000313" key="1">
    <source>
        <dbReference type="EMBL" id="MCW6512403.1"/>
    </source>
</evidence>
<sequence length="42" mass="4895">MKRFTIDVPDSLHKRVKTACAMRGLKMADVIRDMLDREFPMA</sequence>
<dbReference type="AlphaFoldDB" id="A0AA41Z3T3"/>
<organism evidence="1 2">
    <name type="scientific">Lichenifustis flavocetrariae</name>
    <dbReference type="NCBI Taxonomy" id="2949735"/>
    <lineage>
        <taxon>Bacteria</taxon>
        <taxon>Pseudomonadati</taxon>
        <taxon>Pseudomonadota</taxon>
        <taxon>Alphaproteobacteria</taxon>
        <taxon>Hyphomicrobiales</taxon>
        <taxon>Lichenihabitantaceae</taxon>
        <taxon>Lichenifustis</taxon>
    </lineage>
</organism>
<dbReference type="GO" id="GO:0006355">
    <property type="term" value="P:regulation of DNA-templated transcription"/>
    <property type="evidence" value="ECO:0007669"/>
    <property type="project" value="InterPro"/>
</dbReference>
<gene>
    <name evidence="1" type="ORF">M8523_31290</name>
</gene>
<dbReference type="InterPro" id="IPR010985">
    <property type="entry name" value="Ribbon_hlx_hlx"/>
</dbReference>
<accession>A0AA41Z3T3</accession>
<dbReference type="Gene3D" id="1.10.1220.10">
    <property type="entry name" value="Met repressor-like"/>
    <property type="match status" value="1"/>
</dbReference>
<dbReference type="Pfam" id="PF09274">
    <property type="entry name" value="ParG"/>
    <property type="match status" value="1"/>
</dbReference>
<dbReference type="InterPro" id="IPR013321">
    <property type="entry name" value="Arc_rbn_hlx_hlx"/>
</dbReference>